<dbReference type="WBParaSite" id="TTAC_0000598301-mRNA-1">
    <property type="protein sequence ID" value="TTAC_0000598301-mRNA-1"/>
    <property type="gene ID" value="TTAC_0000598301"/>
</dbReference>
<name>A0A0R3WYZ3_HYDTA</name>
<evidence type="ECO:0000313" key="1">
    <source>
        <dbReference type="EMBL" id="VDM28087.1"/>
    </source>
</evidence>
<organism evidence="3">
    <name type="scientific">Hydatigena taeniaeformis</name>
    <name type="common">Feline tapeworm</name>
    <name type="synonym">Taenia taeniaeformis</name>
    <dbReference type="NCBI Taxonomy" id="6205"/>
    <lineage>
        <taxon>Eukaryota</taxon>
        <taxon>Metazoa</taxon>
        <taxon>Spiralia</taxon>
        <taxon>Lophotrochozoa</taxon>
        <taxon>Platyhelminthes</taxon>
        <taxon>Cestoda</taxon>
        <taxon>Eucestoda</taxon>
        <taxon>Cyclophyllidea</taxon>
        <taxon>Taeniidae</taxon>
        <taxon>Hydatigera</taxon>
    </lineage>
</organism>
<keyword evidence="2" id="KW-1185">Reference proteome</keyword>
<reference evidence="1 2" key="2">
    <citation type="submission" date="2018-11" db="EMBL/GenBank/DDBJ databases">
        <authorList>
            <consortium name="Pathogen Informatics"/>
        </authorList>
    </citation>
    <scope>NUCLEOTIDE SEQUENCE [LARGE SCALE GENOMIC DNA]</scope>
</reference>
<gene>
    <name evidence="1" type="ORF">TTAC_LOCUS5972</name>
</gene>
<evidence type="ECO:0000313" key="2">
    <source>
        <dbReference type="Proteomes" id="UP000274429"/>
    </source>
</evidence>
<dbReference type="Proteomes" id="UP000274429">
    <property type="component" value="Unassembled WGS sequence"/>
</dbReference>
<proteinExistence type="predicted"/>
<sequence>MRLEGNDGVVKEQIALSISISEPSSNFSRFWEGGNERDTADEKSIIEFLLNPPNVLRALPDSPSLNHHKSQSQQRQQLMQLLTGLRAYAKKMFPRADISSPQSSSECQHQQPNVGFGSEVIFASCRSPLCVRVGGETTSSPSPQPKSFFADPDVSFEESAEGLGFKGAVSVGYHSSYLLATIRHFLYKSNGCLHHIGSRFFHETWGTP</sequence>
<evidence type="ECO:0000313" key="3">
    <source>
        <dbReference type="WBParaSite" id="TTAC_0000598301-mRNA-1"/>
    </source>
</evidence>
<protein>
    <submittedName>
        <fullName evidence="1 3">Uncharacterized protein</fullName>
    </submittedName>
</protein>
<accession>A0A0R3WYZ3</accession>
<reference evidence="3" key="1">
    <citation type="submission" date="2017-02" db="UniProtKB">
        <authorList>
            <consortium name="WormBaseParasite"/>
        </authorList>
    </citation>
    <scope>IDENTIFICATION</scope>
</reference>
<dbReference type="EMBL" id="UYWX01010016">
    <property type="protein sequence ID" value="VDM28087.1"/>
    <property type="molecule type" value="Genomic_DNA"/>
</dbReference>
<dbReference type="OrthoDB" id="6269305at2759"/>
<dbReference type="AlphaFoldDB" id="A0A0R3WYZ3"/>